<evidence type="ECO:0000256" key="1">
    <source>
        <dbReference type="ARBA" id="ARBA00004123"/>
    </source>
</evidence>
<keyword evidence="2" id="KW-0479">Metal-binding</keyword>
<dbReference type="InterPro" id="IPR012935">
    <property type="entry name" value="NuBaID_N"/>
</dbReference>
<sequence>MSSATRAASPQSPSAGSSSSHRRLSVGDTPKRIPPMLIRDPFSQADLARRLKTFVSATFVFAPTNVSPLYAAARGWTLVGNDQLTCELCHASLLLSPMLETSDSVDSRIVQKYLALLDSQHTPQCAWRAGPCSESVLDIPLATPSVRAKMLLDHATILTDGIKRLGLEDVECVKQGDDGHVLPPSVMQLFKDVPLGIVHCAMGNWSLAPAASPSATPVNSSAPESVQDAVLACDFCSRRVGVWTCKKDSPHHPIHAHKWYCPYARPSTWSTIIRQLASVSSITSRRPTTAPAPVSVSAALQERRNDRTLIRDIRQLLEKTTAPAKRRYEEEEEKARDWKRRRSGIVGVAASGTALGSSDK</sequence>
<evidence type="ECO:0000313" key="9">
    <source>
        <dbReference type="EMBL" id="ORZ41126.1"/>
    </source>
</evidence>
<keyword evidence="4" id="KW-0862">Zinc</keyword>
<dbReference type="InterPro" id="IPR013909">
    <property type="entry name" value="NuBaID_C"/>
</dbReference>
<feature type="region of interest" description="Disordered" evidence="6">
    <location>
        <begin position="1"/>
        <end position="32"/>
    </location>
</feature>
<feature type="compositionally biased region" description="Low complexity" evidence="6">
    <location>
        <begin position="7"/>
        <end position="19"/>
    </location>
</feature>
<feature type="region of interest" description="Disordered" evidence="6">
    <location>
        <begin position="321"/>
        <end position="343"/>
    </location>
</feature>
<protein>
    <submittedName>
        <fullName evidence="9">C3HC zinc finger-like-domain-containing protein</fullName>
    </submittedName>
</protein>
<evidence type="ECO:0000256" key="3">
    <source>
        <dbReference type="ARBA" id="ARBA00022771"/>
    </source>
</evidence>
<name>A0A1Y2I2P2_9FUNG</name>
<gene>
    <name evidence="9" type="ORF">BCR44DRAFT_49721</name>
</gene>
<dbReference type="Proteomes" id="UP000193411">
    <property type="component" value="Unassembled WGS sequence"/>
</dbReference>
<feature type="domain" description="C3HC-type" evidence="7">
    <location>
        <begin position="41"/>
        <end position="151"/>
    </location>
</feature>
<dbReference type="Pfam" id="PF07967">
    <property type="entry name" value="zf-C3HC"/>
    <property type="match status" value="1"/>
</dbReference>
<evidence type="ECO:0000259" key="8">
    <source>
        <dbReference type="Pfam" id="PF08600"/>
    </source>
</evidence>
<keyword evidence="5" id="KW-0539">Nucleus</keyword>
<reference evidence="9 10" key="1">
    <citation type="submission" date="2016-07" db="EMBL/GenBank/DDBJ databases">
        <title>Pervasive Adenine N6-methylation of Active Genes in Fungi.</title>
        <authorList>
            <consortium name="DOE Joint Genome Institute"/>
            <person name="Mondo S.J."/>
            <person name="Dannebaum R.O."/>
            <person name="Kuo R.C."/>
            <person name="Labutti K."/>
            <person name="Haridas S."/>
            <person name="Kuo A."/>
            <person name="Salamov A."/>
            <person name="Ahrendt S.R."/>
            <person name="Lipzen A."/>
            <person name="Sullivan W."/>
            <person name="Andreopoulos W.B."/>
            <person name="Clum A."/>
            <person name="Lindquist E."/>
            <person name="Daum C."/>
            <person name="Ramamoorthy G.K."/>
            <person name="Gryganskyi A."/>
            <person name="Culley D."/>
            <person name="Magnuson J.K."/>
            <person name="James T.Y."/>
            <person name="O'Malley M.A."/>
            <person name="Stajich J.E."/>
            <person name="Spatafora J.W."/>
            <person name="Visel A."/>
            <person name="Grigoriev I.V."/>
        </authorList>
    </citation>
    <scope>NUCLEOTIDE SEQUENCE [LARGE SCALE GENOMIC DNA]</scope>
    <source>
        <strain evidence="9 10">PL171</strain>
    </source>
</reference>
<dbReference type="OrthoDB" id="2592092at2759"/>
<dbReference type="Pfam" id="PF08600">
    <property type="entry name" value="NuBaID_C"/>
    <property type="match status" value="1"/>
</dbReference>
<dbReference type="PANTHER" id="PTHR15835:SF6">
    <property type="entry name" value="ZINC FINGER C3HC-TYPE PROTEIN 1"/>
    <property type="match status" value="1"/>
</dbReference>
<comment type="subcellular location">
    <subcellularLocation>
        <location evidence="1">Nucleus</location>
    </subcellularLocation>
</comment>
<feature type="compositionally biased region" description="Basic and acidic residues" evidence="6">
    <location>
        <begin position="326"/>
        <end position="336"/>
    </location>
</feature>
<dbReference type="AlphaFoldDB" id="A0A1Y2I2P2"/>
<dbReference type="PANTHER" id="PTHR15835">
    <property type="entry name" value="NUCLEAR-INTERACTING PARTNER OF ALK"/>
    <property type="match status" value="1"/>
</dbReference>
<dbReference type="GO" id="GO:0008270">
    <property type="term" value="F:zinc ion binding"/>
    <property type="evidence" value="ECO:0007669"/>
    <property type="project" value="UniProtKB-KW"/>
</dbReference>
<accession>A0A1Y2I2P2</accession>
<evidence type="ECO:0000256" key="2">
    <source>
        <dbReference type="ARBA" id="ARBA00022723"/>
    </source>
</evidence>
<comment type="caution">
    <text evidence="9">The sequence shown here is derived from an EMBL/GenBank/DDBJ whole genome shotgun (WGS) entry which is preliminary data.</text>
</comment>
<evidence type="ECO:0000259" key="7">
    <source>
        <dbReference type="Pfam" id="PF07967"/>
    </source>
</evidence>
<evidence type="ECO:0000256" key="4">
    <source>
        <dbReference type="ARBA" id="ARBA00022833"/>
    </source>
</evidence>
<keyword evidence="3" id="KW-0863">Zinc-finger</keyword>
<keyword evidence="10" id="KW-1185">Reference proteome</keyword>
<dbReference type="STRING" id="765915.A0A1Y2I2P2"/>
<proteinExistence type="predicted"/>
<evidence type="ECO:0000256" key="5">
    <source>
        <dbReference type="ARBA" id="ARBA00023242"/>
    </source>
</evidence>
<organism evidence="9 10">
    <name type="scientific">Catenaria anguillulae PL171</name>
    <dbReference type="NCBI Taxonomy" id="765915"/>
    <lineage>
        <taxon>Eukaryota</taxon>
        <taxon>Fungi</taxon>
        <taxon>Fungi incertae sedis</taxon>
        <taxon>Blastocladiomycota</taxon>
        <taxon>Blastocladiomycetes</taxon>
        <taxon>Blastocladiales</taxon>
        <taxon>Catenariaceae</taxon>
        <taxon>Catenaria</taxon>
    </lineage>
</organism>
<dbReference type="GO" id="GO:0005634">
    <property type="term" value="C:nucleus"/>
    <property type="evidence" value="ECO:0007669"/>
    <property type="project" value="UniProtKB-SubCell"/>
</dbReference>
<evidence type="ECO:0000256" key="6">
    <source>
        <dbReference type="SAM" id="MobiDB-lite"/>
    </source>
</evidence>
<dbReference type="EMBL" id="MCFL01000002">
    <property type="protein sequence ID" value="ORZ41126.1"/>
    <property type="molecule type" value="Genomic_DNA"/>
</dbReference>
<feature type="domain" description="NuBaID C-terminal" evidence="8">
    <location>
        <begin position="227"/>
        <end position="281"/>
    </location>
</feature>
<evidence type="ECO:0000313" key="10">
    <source>
        <dbReference type="Proteomes" id="UP000193411"/>
    </source>
</evidence>